<accession>A0A1H8MBQ3</accession>
<evidence type="ECO:0000256" key="1">
    <source>
        <dbReference type="SAM" id="SignalP"/>
    </source>
</evidence>
<proteinExistence type="predicted"/>
<reference evidence="2 3" key="1">
    <citation type="submission" date="2016-10" db="EMBL/GenBank/DDBJ databases">
        <authorList>
            <person name="de Groot N.N."/>
        </authorList>
    </citation>
    <scope>NUCLEOTIDE SEQUENCE [LARGE SCALE GENOMIC DNA]</scope>
    <source>
        <strain evidence="2 3">DSM 8512</strain>
    </source>
</reference>
<dbReference type="OrthoDB" id="9773411at2"/>
<protein>
    <recommendedName>
        <fullName evidence="4">Outer membrane protein beta-barrel family protein</fullName>
    </recommendedName>
</protein>
<keyword evidence="1" id="KW-0732">Signal</keyword>
<dbReference type="Proteomes" id="UP000199054">
    <property type="component" value="Unassembled WGS sequence"/>
</dbReference>
<evidence type="ECO:0000313" key="3">
    <source>
        <dbReference type="Proteomes" id="UP000199054"/>
    </source>
</evidence>
<dbReference type="RefSeq" id="WP_139208236.1">
    <property type="nucleotide sequence ID" value="NZ_CP067126.1"/>
</dbReference>
<keyword evidence="3" id="KW-1185">Reference proteome</keyword>
<dbReference type="AlphaFoldDB" id="A0A1H8MBQ3"/>
<organism evidence="2 3">
    <name type="scientific">Paracoccus alcaliphilus</name>
    <dbReference type="NCBI Taxonomy" id="34002"/>
    <lineage>
        <taxon>Bacteria</taxon>
        <taxon>Pseudomonadati</taxon>
        <taxon>Pseudomonadota</taxon>
        <taxon>Alphaproteobacteria</taxon>
        <taxon>Rhodobacterales</taxon>
        <taxon>Paracoccaceae</taxon>
        <taxon>Paracoccus</taxon>
    </lineage>
</organism>
<feature type="signal peptide" evidence="1">
    <location>
        <begin position="1"/>
        <end position="32"/>
    </location>
</feature>
<sequence length="1192" mass="129316">MKRISFSPSALRVVLAGGVAVSALMGATGSQADGCRADGVDYAGDCSHYNAGTVVSRPVQPNVSEGPAPALGDIGFSISIDAVEAGPDAPRRTIAGAPARPERMREIDRLLDLAGVDLTYDGLGGRPRLAVATADLRESFVAGETVTFRASANYPAWISRAEVVVTDIRGRTLAAVPIRPNGVADWTMPAEGPDEFLYFLRVSDSGGRRDETRSLALSRAASVIAPDLTGPVTAAAEGDDMTARRGIPVQGGAITVSGHAPAGQMVQVLGEAVPVDPSGRFVVQRILPPGTHGVAIAIDGRRMDRSVTIEKSEWFATGIVDVTVGRHDGDTWRMGRLAGFAQGTLANGTRITASVDTREAELRDLFRNFGRKFPDQTLRSMKSEDVFNTFGDDSQMTELAPSSGRFFLRAERDGSHLQWGDFKPQDSGDLTVRSDRALYGASGEYRSLDVTAQGDSRLRVSGYGAQADSLMQRDVLRATGGSAYFLSRQDLLVDSETITVEVRSRTTGLVVETRRLTEGADYRINAVQGVVILNAPLSSSVGGEGLVSNNPLGDYDVNLVAQYEYVPTTGEVDGYSAGLRGEYWVGDHVRVGASALRETTGLADQELIGADILLRDGESRELLLEYATSEGPGFGSSFSLNGGLDLESGDGLNPSDPSYGLPGLRADSWRIAGRTDLAFAGLRGEIAGYYDRKDAGFSSPDHDIQYDQKAWGLSGHVALTARTDLTFGGEALRRDDGKREEKARLGFAHQISETWGLEGEIARDHRDEAGSPDDFGNRTDAALRLTWARDEDLSVWVFGQATLSHDPTRHSNDRGGIGASARLTDRVEVLAEVSDGSLGTAGRVELGYRPNADSVTTIGYRLDPLRRFDATDFSGRDRGSLVFGSSSKVNDRWSYTSESTYSAFGTRPSLTSGYGVTYTPDQRWRFDAMVQHGESTESDGTSLKRRGLSLGTRYSEGDVMGAGLRGEWRHEESNRPDNELDRDTWLVSGFYENKVSEDWRFVSSLDSVISDSDQSSFRNGRYVEARLGYAWRPVSNDRVNGLFSYTYLYDMPGADQVNIDGDIEGPRQKSHILNAAVNWQASPVWTLGAKYGYRMRRAAERGSDTFVRSEAHLGVLRADYHVVHNWDVMAEIRALHTPGSNTTEKAALAGVYRLFGDHLRVGGGYLWGKVSDDLRTIDLPDRGVFLNITSQF</sequence>
<name>A0A1H8MBQ3_9RHOB</name>
<dbReference type="SUPFAM" id="SSF56935">
    <property type="entry name" value="Porins"/>
    <property type="match status" value="1"/>
</dbReference>
<gene>
    <name evidence="2" type="ORF">SAMN04489859_103829</name>
</gene>
<dbReference type="EMBL" id="FODE01000038">
    <property type="protein sequence ID" value="SEO14791.1"/>
    <property type="molecule type" value="Genomic_DNA"/>
</dbReference>
<evidence type="ECO:0008006" key="4">
    <source>
        <dbReference type="Google" id="ProtNLM"/>
    </source>
</evidence>
<feature type="chain" id="PRO_5011766307" description="Outer membrane protein beta-barrel family protein" evidence="1">
    <location>
        <begin position="33"/>
        <end position="1192"/>
    </location>
</feature>
<evidence type="ECO:0000313" key="2">
    <source>
        <dbReference type="EMBL" id="SEO14791.1"/>
    </source>
</evidence>
<dbReference type="STRING" id="34002.SAMN04489859_103829"/>